<dbReference type="SUPFAM" id="SSF46785">
    <property type="entry name" value="Winged helix' DNA-binding domain"/>
    <property type="match status" value="1"/>
</dbReference>
<dbReference type="EMBL" id="DXBU01000032">
    <property type="protein sequence ID" value="HIZ21689.1"/>
    <property type="molecule type" value="Genomic_DNA"/>
</dbReference>
<gene>
    <name evidence="1" type="ORF">IAA21_02670</name>
</gene>
<dbReference type="Pfam" id="PF02082">
    <property type="entry name" value="Rrf2"/>
    <property type="match status" value="1"/>
</dbReference>
<dbReference type="GO" id="GO:0003700">
    <property type="term" value="F:DNA-binding transcription factor activity"/>
    <property type="evidence" value="ECO:0007669"/>
    <property type="project" value="TreeGrafter"/>
</dbReference>
<dbReference type="PROSITE" id="PS51197">
    <property type="entry name" value="HTH_RRF2_2"/>
    <property type="match status" value="1"/>
</dbReference>
<dbReference type="NCBIfam" id="TIGR00738">
    <property type="entry name" value="rrf2_super"/>
    <property type="match status" value="1"/>
</dbReference>
<evidence type="ECO:0000313" key="2">
    <source>
        <dbReference type="Proteomes" id="UP000824041"/>
    </source>
</evidence>
<dbReference type="InterPro" id="IPR000944">
    <property type="entry name" value="Tscrpt_reg_Rrf2"/>
</dbReference>
<proteinExistence type="predicted"/>
<evidence type="ECO:0000313" key="1">
    <source>
        <dbReference type="EMBL" id="HIZ21689.1"/>
    </source>
</evidence>
<accession>A0A9D2ISN2</accession>
<dbReference type="PANTHER" id="PTHR33221:SF2">
    <property type="entry name" value="TRANSCRIPTIONAL REGULATOR"/>
    <property type="match status" value="1"/>
</dbReference>
<dbReference type="Proteomes" id="UP000824041">
    <property type="component" value="Unassembled WGS sequence"/>
</dbReference>
<dbReference type="InterPro" id="IPR036388">
    <property type="entry name" value="WH-like_DNA-bd_sf"/>
</dbReference>
<comment type="caution">
    <text evidence="1">The sequence shown here is derived from an EMBL/GenBank/DDBJ whole genome shotgun (WGS) entry which is preliminary data.</text>
</comment>
<dbReference type="Gene3D" id="1.10.10.10">
    <property type="entry name" value="Winged helix-like DNA-binding domain superfamily/Winged helix DNA-binding domain"/>
    <property type="match status" value="1"/>
</dbReference>
<name>A0A9D2ISN2_9FIRM</name>
<reference evidence="1" key="1">
    <citation type="journal article" date="2021" name="PeerJ">
        <title>Extensive microbial diversity within the chicken gut microbiome revealed by metagenomics and culture.</title>
        <authorList>
            <person name="Gilroy R."/>
            <person name="Ravi A."/>
            <person name="Getino M."/>
            <person name="Pursley I."/>
            <person name="Horton D.L."/>
            <person name="Alikhan N.F."/>
            <person name="Baker D."/>
            <person name="Gharbi K."/>
            <person name="Hall N."/>
            <person name="Watson M."/>
            <person name="Adriaenssens E.M."/>
            <person name="Foster-Nyarko E."/>
            <person name="Jarju S."/>
            <person name="Secka A."/>
            <person name="Antonio M."/>
            <person name="Oren A."/>
            <person name="Chaudhuri R.R."/>
            <person name="La Ragione R."/>
            <person name="Hildebrand F."/>
            <person name="Pallen M.J."/>
        </authorList>
    </citation>
    <scope>NUCLEOTIDE SEQUENCE</scope>
    <source>
        <strain evidence="1">14324</strain>
    </source>
</reference>
<dbReference type="AlphaFoldDB" id="A0A9D2ISN2"/>
<dbReference type="GO" id="GO:0005829">
    <property type="term" value="C:cytosol"/>
    <property type="evidence" value="ECO:0007669"/>
    <property type="project" value="TreeGrafter"/>
</dbReference>
<organism evidence="1 2">
    <name type="scientific">Candidatus Blautia faecigallinarum</name>
    <dbReference type="NCBI Taxonomy" id="2838488"/>
    <lineage>
        <taxon>Bacteria</taxon>
        <taxon>Bacillati</taxon>
        <taxon>Bacillota</taxon>
        <taxon>Clostridia</taxon>
        <taxon>Lachnospirales</taxon>
        <taxon>Lachnospiraceae</taxon>
        <taxon>Blautia</taxon>
    </lineage>
</organism>
<dbReference type="InterPro" id="IPR036390">
    <property type="entry name" value="WH_DNA-bd_sf"/>
</dbReference>
<dbReference type="PANTHER" id="PTHR33221">
    <property type="entry name" value="WINGED HELIX-TURN-HELIX TRANSCRIPTIONAL REGULATOR, RRF2 FAMILY"/>
    <property type="match status" value="1"/>
</dbReference>
<sequence length="140" mass="16296">MFITRECDYAVRVIRALAGETRLSVSEICEREKITAPFAYKILKKLQKAKIVKGFRGVYGGYSLNQEVSQLNLYDVYHAIDPDLFIIECMQPGYSCVRNGEDGKMCEVHQELEEIQDEMWKLLKRKKLDELLEEKKDNTP</sequence>
<reference evidence="1" key="2">
    <citation type="submission" date="2021-04" db="EMBL/GenBank/DDBJ databases">
        <authorList>
            <person name="Gilroy R."/>
        </authorList>
    </citation>
    <scope>NUCLEOTIDE SEQUENCE</scope>
    <source>
        <strain evidence="1">14324</strain>
    </source>
</reference>
<protein>
    <submittedName>
        <fullName evidence="1">Rrf2 family transcriptional regulator</fullName>
    </submittedName>
</protein>